<dbReference type="OrthoDB" id="9801597at2"/>
<evidence type="ECO:0000259" key="2">
    <source>
        <dbReference type="SMART" id="SM00316"/>
    </source>
</evidence>
<feature type="domain" description="S1 motif" evidence="2">
    <location>
        <begin position="3"/>
        <end position="67"/>
    </location>
</feature>
<dbReference type="InterPro" id="IPR003029">
    <property type="entry name" value="S1_domain"/>
</dbReference>
<dbReference type="AlphaFoldDB" id="A4XX74"/>
<dbReference type="InterPro" id="IPR040764">
    <property type="entry name" value="CvfB_WH"/>
</dbReference>
<dbReference type="Gene3D" id="2.40.50.140">
    <property type="entry name" value="Nucleic acid-binding proteins"/>
    <property type="match status" value="3"/>
</dbReference>
<evidence type="ECO:0000256" key="1">
    <source>
        <dbReference type="PIRNR" id="PIRNR012524"/>
    </source>
</evidence>
<gene>
    <name evidence="3" type="ordered locus">Pmen_3187</name>
</gene>
<sequence length="280" mass="31614">MAVIGRMNSLQVVKHTDFGLYLDGGADGEILLPKRYIPKDTPSEVDDWLNVFIYLDSEDKLIATTLKPKIQLGEFASLKVVDINRVGLFFDWGLPKDLLLPHSEEKRPLQIGDYCVIYLYLDKRTRRLTATARLDRHLDKVPANYQVGQEVDLLVVERTDLGFKAIIDGKHWGLIHKNELFKFIRSGMREKGYIKELRADGKISLSLQPIGREAASGLAEQIIERLRAQGGVLALGDKSPPEAIAEQFRVSKGNFKKAIGGLYKQGLIHIHDDRIELLDN</sequence>
<dbReference type="InterPro" id="IPR012340">
    <property type="entry name" value="NA-bd_OB-fold"/>
</dbReference>
<feature type="domain" description="S1 motif" evidence="2">
    <location>
        <begin position="71"/>
        <end position="133"/>
    </location>
</feature>
<dbReference type="Pfam" id="PF17783">
    <property type="entry name" value="WHD_CvfB"/>
    <property type="match status" value="1"/>
</dbReference>
<dbReference type="GO" id="GO:0003676">
    <property type="term" value="F:nucleic acid binding"/>
    <property type="evidence" value="ECO:0007669"/>
    <property type="project" value="InterPro"/>
</dbReference>
<comment type="similarity">
    <text evidence="1">Belongs to the CvfB family.</text>
</comment>
<dbReference type="PANTHER" id="PTHR37296">
    <property type="entry name" value="CONSERVED VIRULENCE FACTOR B"/>
    <property type="match status" value="1"/>
</dbReference>
<accession>A4XX74</accession>
<dbReference type="Gene3D" id="1.10.10.10">
    <property type="entry name" value="Winged helix-like DNA-binding domain superfamily/Winged helix DNA-binding domain"/>
    <property type="match status" value="1"/>
</dbReference>
<dbReference type="STRING" id="399739.Pmen_3187"/>
<feature type="domain" description="S1 motif" evidence="2">
    <location>
        <begin position="146"/>
        <end position="208"/>
    </location>
</feature>
<dbReference type="InterPro" id="IPR014464">
    <property type="entry name" value="CvfB_fam"/>
</dbReference>
<dbReference type="InterPro" id="IPR036388">
    <property type="entry name" value="WH-like_DNA-bd_sf"/>
</dbReference>
<dbReference type="PANTHER" id="PTHR37296:SF1">
    <property type="entry name" value="CONSERVED VIRULENCE FACTOR B"/>
    <property type="match status" value="1"/>
</dbReference>
<evidence type="ECO:0000313" key="3">
    <source>
        <dbReference type="EMBL" id="ABP85940.1"/>
    </source>
</evidence>
<dbReference type="eggNOG" id="COG2996">
    <property type="taxonomic scope" value="Bacteria"/>
</dbReference>
<proteinExistence type="inferred from homology"/>
<dbReference type="KEGG" id="pmy:Pmen_3187"/>
<dbReference type="InterPro" id="IPR039566">
    <property type="entry name" value="CvfB_S1_st"/>
</dbReference>
<dbReference type="EMBL" id="CP000680">
    <property type="protein sequence ID" value="ABP85940.1"/>
    <property type="molecule type" value="Genomic_DNA"/>
</dbReference>
<dbReference type="HOGENOM" id="CLU_064885_1_0_6"/>
<protein>
    <submittedName>
        <fullName evidence="3">Transcriptional regulator, GntR family</fullName>
    </submittedName>
</protein>
<reference evidence="3" key="1">
    <citation type="submission" date="2007-04" db="EMBL/GenBank/DDBJ databases">
        <title>Complete sequence of Pseudomonas mendocina ymp.</title>
        <authorList>
            <consortium name="US DOE Joint Genome Institute"/>
            <person name="Copeland A."/>
            <person name="Lucas S."/>
            <person name="Lapidus A."/>
            <person name="Barry K."/>
            <person name="Glavina del Rio T."/>
            <person name="Dalin E."/>
            <person name="Tice H."/>
            <person name="Pitluck S."/>
            <person name="Kiss H."/>
            <person name="Brettin T."/>
            <person name="Detter J.C."/>
            <person name="Bruce D."/>
            <person name="Han C."/>
            <person name="Schmutz J."/>
            <person name="Larimer F."/>
            <person name="Land M."/>
            <person name="Hauser L."/>
            <person name="Kyrpides N."/>
            <person name="Mikhailova N."/>
            <person name="Hersman L."/>
            <person name="Dubois J."/>
            <person name="Maurice P."/>
            <person name="Richardson P."/>
        </authorList>
    </citation>
    <scope>NUCLEOTIDE SEQUENCE [LARGE SCALE GENOMIC DNA]</scope>
    <source>
        <strain evidence="3">Ymp</strain>
    </source>
</reference>
<organism evidence="3">
    <name type="scientific">Ectopseudomonas mendocina (strain ymp)</name>
    <name type="common">Pseudomonas mendocina</name>
    <dbReference type="NCBI Taxonomy" id="399739"/>
    <lineage>
        <taxon>Bacteria</taxon>
        <taxon>Pseudomonadati</taxon>
        <taxon>Pseudomonadota</taxon>
        <taxon>Gammaproteobacteria</taxon>
        <taxon>Pseudomonadales</taxon>
        <taxon>Pseudomonadaceae</taxon>
        <taxon>Ectopseudomonas</taxon>
    </lineage>
</organism>
<dbReference type="PATRIC" id="fig|399739.8.peg.3232"/>
<name>A4XX74_ECTM1</name>
<dbReference type="SMART" id="SM00316">
    <property type="entry name" value="S1"/>
    <property type="match status" value="3"/>
</dbReference>
<dbReference type="Pfam" id="PF13509">
    <property type="entry name" value="S1_2"/>
    <property type="match status" value="2"/>
</dbReference>
<dbReference type="PIRSF" id="PIRSF012524">
    <property type="entry name" value="YitL_S1"/>
    <property type="match status" value="1"/>
</dbReference>